<keyword evidence="3" id="KW-1185">Reference proteome</keyword>
<organism evidence="2 3">
    <name type="scientific">Solanum commersonii</name>
    <name type="common">Commerson's wild potato</name>
    <name type="synonym">Commerson's nightshade</name>
    <dbReference type="NCBI Taxonomy" id="4109"/>
    <lineage>
        <taxon>Eukaryota</taxon>
        <taxon>Viridiplantae</taxon>
        <taxon>Streptophyta</taxon>
        <taxon>Embryophyta</taxon>
        <taxon>Tracheophyta</taxon>
        <taxon>Spermatophyta</taxon>
        <taxon>Magnoliopsida</taxon>
        <taxon>eudicotyledons</taxon>
        <taxon>Gunneridae</taxon>
        <taxon>Pentapetalae</taxon>
        <taxon>asterids</taxon>
        <taxon>lamiids</taxon>
        <taxon>Solanales</taxon>
        <taxon>Solanaceae</taxon>
        <taxon>Solanoideae</taxon>
        <taxon>Solaneae</taxon>
        <taxon>Solanum</taxon>
    </lineage>
</organism>
<dbReference type="AlphaFoldDB" id="A0A9J5X3J0"/>
<name>A0A9J5X3J0_SOLCO</name>
<dbReference type="EMBL" id="JACXVP010000010">
    <property type="protein sequence ID" value="KAG5582506.1"/>
    <property type="molecule type" value="Genomic_DNA"/>
</dbReference>
<feature type="compositionally biased region" description="Polar residues" evidence="1">
    <location>
        <begin position="311"/>
        <end position="326"/>
    </location>
</feature>
<evidence type="ECO:0000256" key="1">
    <source>
        <dbReference type="SAM" id="MobiDB-lite"/>
    </source>
</evidence>
<comment type="caution">
    <text evidence="2">The sequence shown here is derived from an EMBL/GenBank/DDBJ whole genome shotgun (WGS) entry which is preliminary data.</text>
</comment>
<proteinExistence type="predicted"/>
<evidence type="ECO:0000313" key="2">
    <source>
        <dbReference type="EMBL" id="KAG5582506.1"/>
    </source>
</evidence>
<gene>
    <name evidence="2" type="ORF">H5410_053133</name>
</gene>
<sequence length="326" mass="36553">MNGRNKDVIFSFKVTESDESDLDDEDITMISKILKKLFKKGGNYEKKLPPSKENEFGNAMYTAWGTSSDNSNEDDAEDMALMAMEDSELDSESDTKKKSVTRNGKGKNSGDQIICDQDLKRLKDELFSEREKSRRINLDLARTKYELERANKWTQPSMIVTQINNRTHNTKSGIGFVKEVPKKTSYLCTHYGSIGHSRGTYPIVITHMNKNFKATSNRKTNHVKGKNHIKGTDSKCDSLSNVMIEMTSVDDTSTFVPYKIEGESVYGVSKIIEEVLKDVPCEGEYIGDRTIEQSSVVRLNSGASSERESMGNPSIEPSSSIGIHIN</sequence>
<protein>
    <submittedName>
        <fullName evidence="2">Uncharacterized protein</fullName>
    </submittedName>
</protein>
<feature type="region of interest" description="Disordered" evidence="1">
    <location>
        <begin position="86"/>
        <end position="112"/>
    </location>
</feature>
<reference evidence="2 3" key="1">
    <citation type="submission" date="2020-09" db="EMBL/GenBank/DDBJ databases">
        <title>De no assembly of potato wild relative species, Solanum commersonii.</title>
        <authorList>
            <person name="Cho K."/>
        </authorList>
    </citation>
    <scope>NUCLEOTIDE SEQUENCE [LARGE SCALE GENOMIC DNA]</scope>
    <source>
        <strain evidence="2">LZ3.2</strain>
        <tissue evidence="2">Leaf</tissue>
    </source>
</reference>
<evidence type="ECO:0000313" key="3">
    <source>
        <dbReference type="Proteomes" id="UP000824120"/>
    </source>
</evidence>
<feature type="region of interest" description="Disordered" evidence="1">
    <location>
        <begin position="300"/>
        <end position="326"/>
    </location>
</feature>
<dbReference type="Proteomes" id="UP000824120">
    <property type="component" value="Chromosome 10"/>
</dbReference>
<accession>A0A9J5X3J0</accession>